<dbReference type="InterPro" id="IPR001841">
    <property type="entry name" value="Znf_RING"/>
</dbReference>
<dbReference type="PANTHER" id="PTHR31315">
    <property type="entry name" value="PROTEIN SIP5"/>
    <property type="match status" value="1"/>
</dbReference>
<name>A0A8H7S852_9FUNG</name>
<dbReference type="PROSITE" id="PS50089">
    <property type="entry name" value="ZF_RING_2"/>
    <property type="match status" value="1"/>
</dbReference>
<dbReference type="PANTHER" id="PTHR31315:SF1">
    <property type="entry name" value="PROTEIN SIP5"/>
    <property type="match status" value="1"/>
</dbReference>
<organism evidence="5 6">
    <name type="scientific">Circinella minor</name>
    <dbReference type="NCBI Taxonomy" id="1195481"/>
    <lineage>
        <taxon>Eukaryota</taxon>
        <taxon>Fungi</taxon>
        <taxon>Fungi incertae sedis</taxon>
        <taxon>Mucoromycota</taxon>
        <taxon>Mucoromycotina</taxon>
        <taxon>Mucoromycetes</taxon>
        <taxon>Mucorales</taxon>
        <taxon>Lichtheimiaceae</taxon>
        <taxon>Circinella</taxon>
    </lineage>
</organism>
<keyword evidence="2" id="KW-0862">Zinc</keyword>
<feature type="compositionally biased region" description="Low complexity" evidence="3">
    <location>
        <begin position="300"/>
        <end position="319"/>
    </location>
</feature>
<evidence type="ECO:0000313" key="6">
    <source>
        <dbReference type="Proteomes" id="UP000646827"/>
    </source>
</evidence>
<sequence>MGANNSKASGAGDSTHSTHHAHQKIKDLVDLGSVLPNGLYSTAQQDYDLRCVRNLIVARKLAPFYKGLPDAPDPVLPNNHHNCGNKNNNNLLSPPAPIPVTSSSMTTISSGSRKNINTRPRSASSSSFSSNKNNNTQQSKSQKSQQVAPAPTERELRIERMRLREKMLYNDSIECPICFLYYPSNINYSRCCDQPLCTECFVQIKRPPESQTTPATCPFCMQDNFGIIYKPPSWSESLRLKSYDSLLSVPKDKNDNHAPQHTTSGISNTSRPRRQTISHQNPSVVLVDHVRPNWNRAPETAATATRSSRSNSSATRLRAVPTGVYTTRPGRSVSSAATSDYGQFVSNMRDMDMDLEEWMVMEAIRRSLSEQQQQQQQQEEERRSTTHATQSPRVTQETIDEDDDEPLYNTAIRLEQQRQVGQDQQEQEQELANRISSSSSSSFASTTSSSESNFPTPNTETRNLFNPTTSASNSSEEDKVNQHHHHHDSNSSNSGSNTAVF</sequence>
<dbReference type="GO" id="GO:0005737">
    <property type="term" value="C:cytoplasm"/>
    <property type="evidence" value="ECO:0007669"/>
    <property type="project" value="TreeGrafter"/>
</dbReference>
<protein>
    <recommendedName>
        <fullName evidence="4">RING-type domain-containing protein</fullName>
    </recommendedName>
</protein>
<keyword evidence="2" id="KW-0863">Zinc-finger</keyword>
<feature type="region of interest" description="Disordered" evidence="3">
    <location>
        <begin position="250"/>
        <end position="336"/>
    </location>
</feature>
<keyword evidence="6" id="KW-1185">Reference proteome</keyword>
<evidence type="ECO:0000259" key="4">
    <source>
        <dbReference type="PROSITE" id="PS50089"/>
    </source>
</evidence>
<feature type="region of interest" description="Disordered" evidence="3">
    <location>
        <begin position="367"/>
        <end position="501"/>
    </location>
</feature>
<dbReference type="OrthoDB" id="21471at2759"/>
<feature type="domain" description="RING-type" evidence="4">
    <location>
        <begin position="175"/>
        <end position="220"/>
    </location>
</feature>
<feature type="compositionally biased region" description="Low complexity" evidence="3">
    <location>
        <begin position="78"/>
        <end position="90"/>
    </location>
</feature>
<evidence type="ECO:0000256" key="1">
    <source>
        <dbReference type="ARBA" id="ARBA00010402"/>
    </source>
</evidence>
<evidence type="ECO:0000256" key="3">
    <source>
        <dbReference type="SAM" id="MobiDB-lite"/>
    </source>
</evidence>
<feature type="region of interest" description="Disordered" evidence="3">
    <location>
        <begin position="76"/>
        <end position="156"/>
    </location>
</feature>
<gene>
    <name evidence="5" type="ORF">INT45_006109</name>
</gene>
<dbReference type="InterPro" id="IPR039301">
    <property type="entry name" value="Sip5/DA2"/>
</dbReference>
<feature type="compositionally biased region" description="Polar residues" evidence="3">
    <location>
        <begin position="259"/>
        <end position="270"/>
    </location>
</feature>
<feature type="region of interest" description="Disordered" evidence="3">
    <location>
        <begin position="1"/>
        <end position="23"/>
    </location>
</feature>
<feature type="compositionally biased region" description="Polar residues" evidence="3">
    <location>
        <begin position="1"/>
        <end position="15"/>
    </location>
</feature>
<dbReference type="SUPFAM" id="SSF57850">
    <property type="entry name" value="RING/U-box"/>
    <property type="match status" value="1"/>
</dbReference>
<feature type="compositionally biased region" description="Polar residues" evidence="3">
    <location>
        <begin position="386"/>
        <end position="397"/>
    </location>
</feature>
<comment type="caution">
    <text evidence="5">The sequence shown here is derived from an EMBL/GenBank/DDBJ whole genome shotgun (WGS) entry which is preliminary data.</text>
</comment>
<dbReference type="Proteomes" id="UP000646827">
    <property type="component" value="Unassembled WGS sequence"/>
</dbReference>
<feature type="compositionally biased region" description="Low complexity" evidence="3">
    <location>
        <begin position="490"/>
        <end position="501"/>
    </location>
</feature>
<reference evidence="5 6" key="1">
    <citation type="submission" date="2020-12" db="EMBL/GenBank/DDBJ databases">
        <title>Metabolic potential, ecology and presence of endohyphal bacteria is reflected in genomic diversity of Mucoromycotina.</title>
        <authorList>
            <person name="Muszewska A."/>
            <person name="Okrasinska A."/>
            <person name="Steczkiewicz K."/>
            <person name="Drgas O."/>
            <person name="Orlowska M."/>
            <person name="Perlinska-Lenart U."/>
            <person name="Aleksandrzak-Piekarczyk T."/>
            <person name="Szatraj K."/>
            <person name="Zielenkiewicz U."/>
            <person name="Pilsyk S."/>
            <person name="Malc E."/>
            <person name="Mieczkowski P."/>
            <person name="Kruszewska J.S."/>
            <person name="Biernat P."/>
            <person name="Pawlowska J."/>
        </authorList>
    </citation>
    <scope>NUCLEOTIDE SEQUENCE [LARGE SCALE GENOMIC DNA]</scope>
    <source>
        <strain evidence="5 6">CBS 142.35</strain>
    </source>
</reference>
<accession>A0A8H7S852</accession>
<dbReference type="AlphaFoldDB" id="A0A8H7S852"/>
<feature type="compositionally biased region" description="Polar residues" evidence="3">
    <location>
        <begin position="453"/>
        <end position="474"/>
    </location>
</feature>
<evidence type="ECO:0000256" key="2">
    <source>
        <dbReference type="PROSITE-ProRule" id="PRU00175"/>
    </source>
</evidence>
<dbReference type="GO" id="GO:0008270">
    <property type="term" value="F:zinc ion binding"/>
    <property type="evidence" value="ECO:0007669"/>
    <property type="project" value="UniProtKB-KW"/>
</dbReference>
<keyword evidence="2" id="KW-0479">Metal-binding</keyword>
<proteinExistence type="inferred from homology"/>
<evidence type="ECO:0000313" key="5">
    <source>
        <dbReference type="EMBL" id="KAG2223228.1"/>
    </source>
</evidence>
<feature type="compositionally biased region" description="Low complexity" evidence="3">
    <location>
        <begin position="436"/>
        <end position="452"/>
    </location>
</feature>
<comment type="similarity">
    <text evidence="1">Belongs to the SIP5 family.</text>
</comment>
<dbReference type="EMBL" id="JAEPRB010000065">
    <property type="protein sequence ID" value="KAG2223228.1"/>
    <property type="molecule type" value="Genomic_DNA"/>
</dbReference>
<feature type="compositionally biased region" description="Low complexity" evidence="3">
    <location>
        <begin position="122"/>
        <end position="146"/>
    </location>
</feature>
<feature type="compositionally biased region" description="Low complexity" evidence="3">
    <location>
        <begin position="101"/>
        <end position="112"/>
    </location>
</feature>